<dbReference type="SUPFAM" id="SSF52980">
    <property type="entry name" value="Restriction endonuclease-like"/>
    <property type="match status" value="1"/>
</dbReference>
<evidence type="ECO:0000313" key="4">
    <source>
        <dbReference type="Proteomes" id="UP000034471"/>
    </source>
</evidence>
<keyword evidence="1" id="KW-1133">Transmembrane helix</keyword>
<dbReference type="GO" id="GO:0015666">
    <property type="term" value="F:restriction endodeoxyribonuclease activity"/>
    <property type="evidence" value="ECO:0007669"/>
    <property type="project" value="TreeGrafter"/>
</dbReference>
<keyword evidence="3" id="KW-0378">Hydrolase</keyword>
<dbReference type="PANTHER" id="PTHR30015">
    <property type="entry name" value="MRR RESTRICTION SYSTEM PROTEIN"/>
    <property type="match status" value="1"/>
</dbReference>
<reference evidence="3 4" key="1">
    <citation type="journal article" date="2015" name="Nature">
        <title>rRNA introns, odd ribosomes, and small enigmatic genomes across a large radiation of phyla.</title>
        <authorList>
            <person name="Brown C.T."/>
            <person name="Hug L.A."/>
            <person name="Thomas B.C."/>
            <person name="Sharon I."/>
            <person name="Castelle C.J."/>
            <person name="Singh A."/>
            <person name="Wilkins M.J."/>
            <person name="Williams K.H."/>
            <person name="Banfield J.F."/>
        </authorList>
    </citation>
    <scope>NUCLEOTIDE SEQUENCE [LARGE SCALE GENOMIC DNA]</scope>
</reference>
<dbReference type="InterPro" id="IPR052906">
    <property type="entry name" value="Type_IV_Methyl-Rstrct_Enzyme"/>
</dbReference>
<dbReference type="InterPro" id="IPR011856">
    <property type="entry name" value="tRNA_endonuc-like_dom_sf"/>
</dbReference>
<keyword evidence="1" id="KW-0472">Membrane</keyword>
<feature type="transmembrane region" description="Helical" evidence="1">
    <location>
        <begin position="20"/>
        <end position="40"/>
    </location>
</feature>
<keyword evidence="3" id="KW-0540">Nuclease</keyword>
<dbReference type="AlphaFoldDB" id="A0A0G0H3C9"/>
<feature type="domain" description="Restriction endonuclease type IV Mrr" evidence="2">
    <location>
        <begin position="53"/>
        <end position="162"/>
    </location>
</feature>
<name>A0A0G0H3C9_9BACT</name>
<protein>
    <submittedName>
        <fullName evidence="3">Restriction endonuclease</fullName>
    </submittedName>
</protein>
<keyword evidence="1" id="KW-0812">Transmembrane</keyword>
<dbReference type="PANTHER" id="PTHR30015:SF6">
    <property type="entry name" value="SLL1429 PROTEIN"/>
    <property type="match status" value="1"/>
</dbReference>
<dbReference type="EMBL" id="LBTJ01000026">
    <property type="protein sequence ID" value="KKQ37748.1"/>
    <property type="molecule type" value="Genomic_DNA"/>
</dbReference>
<evidence type="ECO:0000313" key="3">
    <source>
        <dbReference type="EMBL" id="KKQ37748.1"/>
    </source>
</evidence>
<dbReference type="STRING" id="1618481.US54_C0026G0007"/>
<accession>A0A0G0H3C9</accession>
<keyword evidence="3" id="KW-0255">Endonuclease</keyword>
<dbReference type="Gene3D" id="3.40.1350.10">
    <property type="match status" value="1"/>
</dbReference>
<sequence length="169" mass="19326">MYINFSEIAFQSLFQSFQLIWPLYTLLLIVVIGKLVLLFYKHYQFSTAGIFEIDHMSGDDFEKFLAILFEKLGYATKIVGSNKGDYGADLIIEKQGERTVVQAKCWHNSVGVKAVQEVYGSLHMHSCTKACVVTNNYFTEQAKRLAEANNVELWDRNTLAKIILSTKKR</sequence>
<proteinExistence type="predicted"/>
<evidence type="ECO:0000256" key="1">
    <source>
        <dbReference type="SAM" id="Phobius"/>
    </source>
</evidence>
<comment type="caution">
    <text evidence="3">The sequence shown here is derived from an EMBL/GenBank/DDBJ whole genome shotgun (WGS) entry which is preliminary data.</text>
</comment>
<dbReference type="InterPro" id="IPR007560">
    <property type="entry name" value="Restrct_endonuc_IV_Mrr"/>
</dbReference>
<dbReference type="InterPro" id="IPR011335">
    <property type="entry name" value="Restrct_endonuc-II-like"/>
</dbReference>
<dbReference type="Proteomes" id="UP000034471">
    <property type="component" value="Unassembled WGS sequence"/>
</dbReference>
<gene>
    <name evidence="3" type="ORF">US54_C0026G0007</name>
</gene>
<dbReference type="GO" id="GO:0009307">
    <property type="term" value="P:DNA restriction-modification system"/>
    <property type="evidence" value="ECO:0007669"/>
    <property type="project" value="InterPro"/>
</dbReference>
<evidence type="ECO:0000259" key="2">
    <source>
        <dbReference type="Pfam" id="PF04471"/>
    </source>
</evidence>
<dbReference type="Pfam" id="PF04471">
    <property type="entry name" value="Mrr_cat"/>
    <property type="match status" value="1"/>
</dbReference>
<organism evidence="3 4">
    <name type="scientific">Candidatus Roizmanbacteria bacterium GW2011_GWA2_37_7</name>
    <dbReference type="NCBI Taxonomy" id="1618481"/>
    <lineage>
        <taxon>Bacteria</taxon>
        <taxon>Candidatus Roizmaniibacteriota</taxon>
    </lineage>
</organism>
<dbReference type="GO" id="GO:0003677">
    <property type="term" value="F:DNA binding"/>
    <property type="evidence" value="ECO:0007669"/>
    <property type="project" value="InterPro"/>
</dbReference>